<accession>A0A254N8J0</accession>
<dbReference type="AlphaFoldDB" id="A0A254N8J0"/>
<keyword evidence="4" id="KW-1185">Reference proteome</keyword>
<evidence type="ECO:0000313" key="4">
    <source>
        <dbReference type="Proteomes" id="UP000197446"/>
    </source>
</evidence>
<sequence length="296" mass="31980">MGRHCAERPAGPHRPDGPAPPGLKSHDPRHPRGPPALARQSDGAHPPGRNTARHPAPFTSTPRAGFKEIPMTTPTHRVDLYAHIHKALRLAMCETLRQLSSLDPADPLDIAATLGQLDAVLDAAQHHVEKENRFVHPAIEARRAGASAAIEAEHEEHLDSIGTLRAEAAALRVMPSAAAAQRLYRRFATFVAHNFEHMAVEESRHNQALWAAYTDEELHALHGRILASVGPQEMSEILRWMIPALAPAERAEVIGGLPPEVQAPVMASARALLNDAAWGKLSRAMGQASVPGLVEA</sequence>
<feature type="region of interest" description="Disordered" evidence="1">
    <location>
        <begin position="1"/>
        <end position="70"/>
    </location>
</feature>
<dbReference type="CDD" id="cd12109">
    <property type="entry name" value="Hr_FBXL5"/>
    <property type="match status" value="1"/>
</dbReference>
<dbReference type="GO" id="GO:0006879">
    <property type="term" value="P:intracellular iron ion homeostasis"/>
    <property type="evidence" value="ECO:0007669"/>
    <property type="project" value="InterPro"/>
</dbReference>
<dbReference type="Gene3D" id="1.20.120.520">
    <property type="entry name" value="nmb1532 protein domain like"/>
    <property type="match status" value="1"/>
</dbReference>
<dbReference type="InterPro" id="IPR012312">
    <property type="entry name" value="Hemerythrin-like"/>
</dbReference>
<reference evidence="3 4" key="1">
    <citation type="journal article" date="2007" name="Int. J. Syst. Evol. Microbiol.">
        <title>Description of Pelomonas aquatica sp. nov. and Pelomonas puraquae sp. nov., isolated from industrial and haemodialysis water.</title>
        <authorList>
            <person name="Gomila M."/>
            <person name="Bowien B."/>
            <person name="Falsen E."/>
            <person name="Moore E.R."/>
            <person name="Lalucat J."/>
        </authorList>
    </citation>
    <scope>NUCLEOTIDE SEQUENCE [LARGE SCALE GENOMIC DNA]</scope>
    <source>
        <strain evidence="3 4">CCUG 52769</strain>
    </source>
</reference>
<dbReference type="EMBL" id="NISI01000016">
    <property type="protein sequence ID" value="OWR00661.1"/>
    <property type="molecule type" value="Genomic_DNA"/>
</dbReference>
<proteinExistence type="predicted"/>
<evidence type="ECO:0000259" key="2">
    <source>
        <dbReference type="Pfam" id="PF01814"/>
    </source>
</evidence>
<feature type="domain" description="Hemerythrin-like" evidence="2">
    <location>
        <begin position="78"/>
        <end position="203"/>
    </location>
</feature>
<gene>
    <name evidence="3" type="ORF">CDO81_24520</name>
</gene>
<protein>
    <recommendedName>
        <fullName evidence="2">Hemerythrin-like domain-containing protein</fullName>
    </recommendedName>
</protein>
<organism evidence="3 4">
    <name type="scientific">Roseateles puraquae</name>
    <dbReference type="NCBI Taxonomy" id="431059"/>
    <lineage>
        <taxon>Bacteria</taxon>
        <taxon>Pseudomonadati</taxon>
        <taxon>Pseudomonadota</taxon>
        <taxon>Betaproteobacteria</taxon>
        <taxon>Burkholderiales</taxon>
        <taxon>Sphaerotilaceae</taxon>
        <taxon>Roseateles</taxon>
    </lineage>
</organism>
<evidence type="ECO:0000256" key="1">
    <source>
        <dbReference type="SAM" id="MobiDB-lite"/>
    </source>
</evidence>
<dbReference type="Proteomes" id="UP000197446">
    <property type="component" value="Unassembled WGS sequence"/>
</dbReference>
<dbReference type="InterPro" id="IPR045808">
    <property type="entry name" value="Hr_FBXL5"/>
</dbReference>
<dbReference type="Pfam" id="PF01814">
    <property type="entry name" value="Hemerythrin"/>
    <property type="match status" value="1"/>
</dbReference>
<name>A0A254N8J0_9BURK</name>
<evidence type="ECO:0000313" key="3">
    <source>
        <dbReference type="EMBL" id="OWR00661.1"/>
    </source>
</evidence>
<comment type="caution">
    <text evidence="3">The sequence shown here is derived from an EMBL/GenBank/DDBJ whole genome shotgun (WGS) entry which is preliminary data.</text>
</comment>